<evidence type="ECO:0000256" key="1">
    <source>
        <dbReference type="ARBA" id="ARBA00004175"/>
    </source>
</evidence>
<dbReference type="InterPro" id="IPR036770">
    <property type="entry name" value="Ankyrin_rpt-contain_sf"/>
</dbReference>
<dbReference type="Pfam" id="PF12796">
    <property type="entry name" value="Ank_2"/>
    <property type="match status" value="1"/>
</dbReference>
<dbReference type="EMBL" id="BMAW01032340">
    <property type="protein sequence ID" value="GFU25176.1"/>
    <property type="molecule type" value="Genomic_DNA"/>
</dbReference>
<dbReference type="SMART" id="SM00248">
    <property type="entry name" value="ANK"/>
    <property type="match status" value="2"/>
</dbReference>
<keyword evidence="4" id="KW-0964">Secreted</keyword>
<keyword evidence="6" id="KW-0800">Toxin</keyword>
<evidence type="ECO:0000256" key="8">
    <source>
        <dbReference type="ARBA" id="ARBA00022737"/>
    </source>
</evidence>
<sequence>MIKALIDKGTDVNAVDQKAWTPLRFAAQMCHNYIVYAIIEKGAHVIVVRKDNCTPLHLAIENDHTEIEKILIENEEIVDENTLLLFAANNGYTEKVKDLIEQWIILV</sequence>
<evidence type="ECO:0000313" key="14">
    <source>
        <dbReference type="Proteomes" id="UP000887013"/>
    </source>
</evidence>
<keyword evidence="10 12" id="KW-0040">ANK repeat</keyword>
<dbReference type="GO" id="GO:0085020">
    <property type="term" value="P:protein K6-linked ubiquitination"/>
    <property type="evidence" value="ECO:0007669"/>
    <property type="project" value="TreeGrafter"/>
</dbReference>
<comment type="caution">
    <text evidence="13">The sequence shown here is derived from an EMBL/GenBank/DDBJ whole genome shotgun (WGS) entry which is preliminary data.</text>
</comment>
<dbReference type="GO" id="GO:0044218">
    <property type="term" value="C:other organism cell membrane"/>
    <property type="evidence" value="ECO:0007669"/>
    <property type="project" value="UniProtKB-KW"/>
</dbReference>
<dbReference type="GO" id="GO:0005576">
    <property type="term" value="C:extracellular region"/>
    <property type="evidence" value="ECO:0007669"/>
    <property type="project" value="UniProtKB-SubCell"/>
</dbReference>
<feature type="repeat" description="ANK" evidence="12">
    <location>
        <begin position="51"/>
        <end position="74"/>
    </location>
</feature>
<gene>
    <name evidence="13" type="ORF">NPIL_615781</name>
</gene>
<evidence type="ECO:0000256" key="3">
    <source>
        <dbReference type="ARBA" id="ARBA00022483"/>
    </source>
</evidence>
<evidence type="ECO:0000256" key="12">
    <source>
        <dbReference type="PROSITE-ProRule" id="PRU00023"/>
    </source>
</evidence>
<keyword evidence="11" id="KW-1053">Target membrane</keyword>
<dbReference type="GO" id="GO:0044231">
    <property type="term" value="C:host cell presynaptic membrane"/>
    <property type="evidence" value="ECO:0007669"/>
    <property type="project" value="UniProtKB-KW"/>
</dbReference>
<dbReference type="Proteomes" id="UP000887013">
    <property type="component" value="Unassembled WGS sequence"/>
</dbReference>
<dbReference type="PANTHER" id="PTHR24171:SF8">
    <property type="entry name" value="BRCA1-ASSOCIATED RING DOMAIN PROTEIN 1"/>
    <property type="match status" value="1"/>
</dbReference>
<keyword evidence="3" id="KW-0268">Exocytosis</keyword>
<organism evidence="13 14">
    <name type="scientific">Nephila pilipes</name>
    <name type="common">Giant wood spider</name>
    <name type="synonym">Nephila maculata</name>
    <dbReference type="NCBI Taxonomy" id="299642"/>
    <lineage>
        <taxon>Eukaryota</taxon>
        <taxon>Metazoa</taxon>
        <taxon>Ecdysozoa</taxon>
        <taxon>Arthropoda</taxon>
        <taxon>Chelicerata</taxon>
        <taxon>Arachnida</taxon>
        <taxon>Araneae</taxon>
        <taxon>Araneomorphae</taxon>
        <taxon>Entelegynae</taxon>
        <taxon>Araneoidea</taxon>
        <taxon>Nephilidae</taxon>
        <taxon>Nephila</taxon>
    </lineage>
</organism>
<keyword evidence="14" id="KW-1185">Reference proteome</keyword>
<evidence type="ECO:0000256" key="7">
    <source>
        <dbReference type="ARBA" id="ARBA00022699"/>
    </source>
</evidence>
<protein>
    <submittedName>
        <fullName evidence="13">Uncharacterized protein</fullName>
    </submittedName>
</protein>
<dbReference type="GO" id="GO:0006887">
    <property type="term" value="P:exocytosis"/>
    <property type="evidence" value="ECO:0007669"/>
    <property type="project" value="UniProtKB-KW"/>
</dbReference>
<dbReference type="GO" id="GO:0070531">
    <property type="term" value="C:BRCA1-A complex"/>
    <property type="evidence" value="ECO:0007669"/>
    <property type="project" value="TreeGrafter"/>
</dbReference>
<dbReference type="InterPro" id="IPR002110">
    <property type="entry name" value="Ankyrin_rpt"/>
</dbReference>
<dbReference type="PROSITE" id="PS50297">
    <property type="entry name" value="ANK_REP_REGION"/>
    <property type="match status" value="1"/>
</dbReference>
<comment type="subcellular location">
    <subcellularLocation>
        <location evidence="2">Secreted</location>
    </subcellularLocation>
    <subcellularLocation>
        <location evidence="1">Target cell membrane</location>
    </subcellularLocation>
</comment>
<keyword evidence="9" id="KW-0638">Presynaptic neurotoxin</keyword>
<dbReference type="Gene3D" id="1.25.40.20">
    <property type="entry name" value="Ankyrin repeat-containing domain"/>
    <property type="match status" value="1"/>
</dbReference>
<evidence type="ECO:0000313" key="13">
    <source>
        <dbReference type="EMBL" id="GFU25176.1"/>
    </source>
</evidence>
<accession>A0A8X6UK31</accession>
<dbReference type="OrthoDB" id="20872at2759"/>
<dbReference type="GO" id="GO:0090729">
    <property type="term" value="F:toxin activity"/>
    <property type="evidence" value="ECO:0007669"/>
    <property type="project" value="UniProtKB-KW"/>
</dbReference>
<evidence type="ECO:0000256" key="6">
    <source>
        <dbReference type="ARBA" id="ARBA00022656"/>
    </source>
</evidence>
<evidence type="ECO:0000256" key="2">
    <source>
        <dbReference type="ARBA" id="ARBA00004613"/>
    </source>
</evidence>
<name>A0A8X6UK31_NEPPI</name>
<proteinExistence type="predicted"/>
<keyword evidence="5" id="KW-1052">Target cell membrane</keyword>
<dbReference type="GO" id="GO:0004842">
    <property type="term" value="F:ubiquitin-protein transferase activity"/>
    <property type="evidence" value="ECO:0007669"/>
    <property type="project" value="TreeGrafter"/>
</dbReference>
<evidence type="ECO:0000256" key="11">
    <source>
        <dbReference type="ARBA" id="ARBA00023298"/>
    </source>
</evidence>
<dbReference type="GO" id="GO:0031436">
    <property type="term" value="C:BRCA1-BARD1 complex"/>
    <property type="evidence" value="ECO:0007669"/>
    <property type="project" value="TreeGrafter"/>
</dbReference>
<dbReference type="PROSITE" id="PS50088">
    <property type="entry name" value="ANK_REPEAT"/>
    <property type="match status" value="1"/>
</dbReference>
<dbReference type="SUPFAM" id="SSF48403">
    <property type="entry name" value="Ankyrin repeat"/>
    <property type="match status" value="1"/>
</dbReference>
<evidence type="ECO:0000256" key="9">
    <source>
        <dbReference type="ARBA" id="ARBA00023028"/>
    </source>
</evidence>
<evidence type="ECO:0000256" key="5">
    <source>
        <dbReference type="ARBA" id="ARBA00022537"/>
    </source>
</evidence>
<reference evidence="13" key="1">
    <citation type="submission" date="2020-08" db="EMBL/GenBank/DDBJ databases">
        <title>Multicomponent nature underlies the extraordinary mechanical properties of spider dragline silk.</title>
        <authorList>
            <person name="Kono N."/>
            <person name="Nakamura H."/>
            <person name="Mori M."/>
            <person name="Yoshida Y."/>
            <person name="Ohtoshi R."/>
            <person name="Malay A.D."/>
            <person name="Moran D.A.P."/>
            <person name="Tomita M."/>
            <person name="Numata K."/>
            <person name="Arakawa K."/>
        </authorList>
    </citation>
    <scope>NUCLEOTIDE SEQUENCE</scope>
</reference>
<keyword evidence="8" id="KW-0677">Repeat</keyword>
<keyword evidence="7" id="KW-0528">Neurotoxin</keyword>
<evidence type="ECO:0000256" key="4">
    <source>
        <dbReference type="ARBA" id="ARBA00022525"/>
    </source>
</evidence>
<evidence type="ECO:0000256" key="10">
    <source>
        <dbReference type="ARBA" id="ARBA00023043"/>
    </source>
</evidence>
<dbReference type="PANTHER" id="PTHR24171">
    <property type="entry name" value="ANKYRIN REPEAT DOMAIN-CONTAINING PROTEIN 39-RELATED"/>
    <property type="match status" value="1"/>
</dbReference>
<keyword evidence="11" id="KW-0472">Membrane</keyword>
<dbReference type="AlphaFoldDB" id="A0A8X6UK31"/>